<dbReference type="Pfam" id="PF13041">
    <property type="entry name" value="PPR_2"/>
    <property type="match status" value="2"/>
</dbReference>
<dbReference type="PANTHER" id="PTHR47926:SF404">
    <property type="entry name" value="(PPR) REPEAT-CONTAINING PROTEIN, PUTATIVE-RELATED"/>
    <property type="match status" value="1"/>
</dbReference>
<accession>A0AB40C7X3</accession>
<protein>
    <submittedName>
        <fullName evidence="4">Pentatricopeptide repeat-containing protein At1g32415, mitochondrial-like</fullName>
    </submittedName>
</protein>
<dbReference type="FunFam" id="1.25.40.10:FF:000125">
    <property type="entry name" value="Pentatricopeptide repeat-containing protein"/>
    <property type="match status" value="1"/>
</dbReference>
<evidence type="ECO:0000256" key="1">
    <source>
        <dbReference type="ARBA" id="ARBA00022737"/>
    </source>
</evidence>
<feature type="repeat" description="PPR" evidence="2">
    <location>
        <begin position="432"/>
        <end position="466"/>
    </location>
</feature>
<dbReference type="NCBIfam" id="TIGR00756">
    <property type="entry name" value="PPR"/>
    <property type="match status" value="10"/>
</dbReference>
<organism evidence="3 4">
    <name type="scientific">Dioscorea cayennensis subsp. rotundata</name>
    <name type="common">White Guinea yam</name>
    <name type="synonym">Dioscorea rotundata</name>
    <dbReference type="NCBI Taxonomy" id="55577"/>
    <lineage>
        <taxon>Eukaryota</taxon>
        <taxon>Viridiplantae</taxon>
        <taxon>Streptophyta</taxon>
        <taxon>Embryophyta</taxon>
        <taxon>Tracheophyta</taxon>
        <taxon>Spermatophyta</taxon>
        <taxon>Magnoliopsida</taxon>
        <taxon>Liliopsida</taxon>
        <taxon>Dioscoreales</taxon>
        <taxon>Dioscoreaceae</taxon>
        <taxon>Dioscorea</taxon>
    </lineage>
</organism>
<dbReference type="GeneID" id="120272212"/>
<reference evidence="4" key="1">
    <citation type="submission" date="2025-08" db="UniProtKB">
        <authorList>
            <consortium name="RefSeq"/>
        </authorList>
    </citation>
    <scope>IDENTIFICATION</scope>
</reference>
<keyword evidence="3" id="KW-1185">Reference proteome</keyword>
<dbReference type="SUPFAM" id="SSF48452">
    <property type="entry name" value="TPR-like"/>
    <property type="match status" value="2"/>
</dbReference>
<feature type="repeat" description="PPR" evidence="2">
    <location>
        <begin position="127"/>
        <end position="162"/>
    </location>
</feature>
<dbReference type="Proteomes" id="UP001515500">
    <property type="component" value="Chromosome 11"/>
</dbReference>
<dbReference type="FunFam" id="1.25.40.10:FF:000090">
    <property type="entry name" value="Pentatricopeptide repeat-containing protein, chloroplastic"/>
    <property type="match status" value="1"/>
</dbReference>
<dbReference type="GO" id="GO:0003723">
    <property type="term" value="F:RNA binding"/>
    <property type="evidence" value="ECO:0007669"/>
    <property type="project" value="InterPro"/>
</dbReference>
<feature type="repeat" description="PPR" evidence="2">
    <location>
        <begin position="254"/>
        <end position="288"/>
    </location>
</feature>
<evidence type="ECO:0000256" key="2">
    <source>
        <dbReference type="PROSITE-ProRule" id="PRU00708"/>
    </source>
</evidence>
<feature type="repeat" description="PPR" evidence="2">
    <location>
        <begin position="533"/>
        <end position="563"/>
    </location>
</feature>
<evidence type="ECO:0000313" key="3">
    <source>
        <dbReference type="Proteomes" id="UP001515500"/>
    </source>
</evidence>
<dbReference type="GO" id="GO:0048731">
    <property type="term" value="P:system development"/>
    <property type="evidence" value="ECO:0007669"/>
    <property type="project" value="UniProtKB-ARBA"/>
</dbReference>
<dbReference type="Pfam" id="PF12854">
    <property type="entry name" value="PPR_1"/>
    <property type="match status" value="1"/>
</dbReference>
<dbReference type="RefSeq" id="XP_039134911.1">
    <property type="nucleotide sequence ID" value="XM_039278977.1"/>
</dbReference>
<dbReference type="PANTHER" id="PTHR47926">
    <property type="entry name" value="PENTATRICOPEPTIDE REPEAT-CONTAINING PROTEIN"/>
    <property type="match status" value="1"/>
</dbReference>
<gene>
    <name evidence="4" type="primary">LOC120272212</name>
</gene>
<dbReference type="Gene3D" id="1.25.40.10">
    <property type="entry name" value="Tetratricopeptide repeat domain"/>
    <property type="match status" value="6"/>
</dbReference>
<name>A0AB40C7X3_DIOCR</name>
<dbReference type="PROSITE" id="PS51375">
    <property type="entry name" value="PPR"/>
    <property type="match status" value="6"/>
</dbReference>
<dbReference type="InterPro" id="IPR011990">
    <property type="entry name" value="TPR-like_helical_dom_sf"/>
</dbReference>
<evidence type="ECO:0000313" key="4">
    <source>
        <dbReference type="RefSeq" id="XP_039134911.1"/>
    </source>
</evidence>
<dbReference type="GO" id="GO:0009451">
    <property type="term" value="P:RNA modification"/>
    <property type="evidence" value="ECO:0007669"/>
    <property type="project" value="InterPro"/>
</dbReference>
<dbReference type="AlphaFoldDB" id="A0AB40C7X3"/>
<feature type="repeat" description="PPR" evidence="2">
    <location>
        <begin position="564"/>
        <end position="598"/>
    </location>
</feature>
<proteinExistence type="predicted"/>
<keyword evidence="1" id="KW-0677">Repeat</keyword>
<feature type="repeat" description="PPR" evidence="2">
    <location>
        <begin position="190"/>
        <end position="224"/>
    </location>
</feature>
<sequence length="750" mass="83612">MHEPSTSLELQELYSDEDPITNRVGFSPRCLALSGFNSIPFHPFGYSSRMSSSRFLHLSRRALHIVKPSFEAHEIDLIRCLSLHDLRTARRLLADDIPRQTSLLSRLARFGLIEEARLLFDLMPRRSLITWNAMLSAYSRIPSLLPSARQLFHQMPHRNVISFTAFLSALSHSGLITEALELFHSMPDRNIITYNAMVSALVRSGKLEDARKLFDDMPERNSASWNALISGYAERGRMADARHLFDQMPDHHRNVVSWTALIAGYCRAGDVYEAYDLFSIMTPIRNVVTWTAMIGGLVWNGFYEDALLLFKKMMNRTADVKPNKETILSLIYACPGIGFPRLAAQIHGYLTVHYMDGDDRDGRLSKGLIHMYSRYRLMRSARWIFNTKRTTCDAVCCQSLIEGYIGIGRLDEARRLFDEITCNLDAISWVTMIITWTTMITAYFNGGDVSEARQLFDRMPERDAAAWAAMISGMVHNEMTPEAFDVFLEMRAEGFAVMDHAFASLLGTVGSISCLEIGEQLHALMIKTRPVTDTILCNALVAMYAKCGDVAGARDVFNSMVSRDVISWNSMIMGLAHHGEAHEALMMFDEMVTRGGVGPDGVTFLGVLTACGHGGLVERGLEVFSSMGSVEPEMGHYASVVDMLGRAGRFEEAARFVKEMPVEPGLAVWGALLGTCGMGSDLGSAGVRKRVGEWAAEKVLELDPMNGAAHVALCHVYYNEKMGHVAEGEVREVMARKGLNKVAGRSWIVL</sequence>
<dbReference type="InterPro" id="IPR002885">
    <property type="entry name" value="PPR_rpt"/>
</dbReference>
<dbReference type="InterPro" id="IPR046960">
    <property type="entry name" value="PPR_At4g14850-like_plant"/>
</dbReference>
<dbReference type="Pfam" id="PF01535">
    <property type="entry name" value="PPR"/>
    <property type="match status" value="8"/>
</dbReference>